<keyword evidence="1 2" id="KW-0597">Phosphoprotein</keyword>
<dbReference type="PANTHER" id="PTHR44591">
    <property type="entry name" value="STRESS RESPONSE REGULATOR PROTEIN 1"/>
    <property type="match status" value="1"/>
</dbReference>
<feature type="modified residue" description="4-aspartylphosphate" evidence="2">
    <location>
        <position position="52"/>
    </location>
</feature>
<evidence type="ECO:0000256" key="2">
    <source>
        <dbReference type="PROSITE-ProRule" id="PRU00169"/>
    </source>
</evidence>
<dbReference type="Pfam" id="PF00072">
    <property type="entry name" value="Response_reg"/>
    <property type="match status" value="1"/>
</dbReference>
<proteinExistence type="predicted"/>
<name>A0ABX1GDG2_9GAMM</name>
<dbReference type="Gene3D" id="3.40.50.2300">
    <property type="match status" value="1"/>
</dbReference>
<dbReference type="InterPro" id="IPR050595">
    <property type="entry name" value="Bact_response_regulator"/>
</dbReference>
<evidence type="ECO:0000256" key="1">
    <source>
        <dbReference type="ARBA" id="ARBA00022553"/>
    </source>
</evidence>
<evidence type="ECO:0000313" key="4">
    <source>
        <dbReference type="EMBL" id="NKI16961.1"/>
    </source>
</evidence>
<dbReference type="InterPro" id="IPR011006">
    <property type="entry name" value="CheY-like_superfamily"/>
</dbReference>
<dbReference type="Proteomes" id="UP000765845">
    <property type="component" value="Unassembled WGS sequence"/>
</dbReference>
<sequence length="124" mass="13928">MRILLVEDFATIRRIIRNLLADLGYTNVSEAEDGMAALPMLHNQRFDLLITDIVMPEMSGMELLKAVRADHQLENLPVLMLTSDANRDKIIEAAKAGVSAYIVKPFTAAMLESKIKQIFQRLNS</sequence>
<evidence type="ECO:0000259" key="3">
    <source>
        <dbReference type="PROSITE" id="PS50110"/>
    </source>
</evidence>
<protein>
    <submittedName>
        <fullName evidence="4">Response regulator</fullName>
    </submittedName>
</protein>
<reference evidence="4 5" key="1">
    <citation type="submission" date="2020-04" db="EMBL/GenBank/DDBJ databases">
        <authorList>
            <person name="Yoon J."/>
        </authorList>
    </citation>
    <scope>NUCLEOTIDE SEQUENCE [LARGE SCALE GENOMIC DNA]</scope>
    <source>
        <strain evidence="4 5">KMU-166</strain>
    </source>
</reference>
<keyword evidence="5" id="KW-1185">Reference proteome</keyword>
<gene>
    <name evidence="4" type="ORF">HCU74_05950</name>
</gene>
<dbReference type="SUPFAM" id="SSF52172">
    <property type="entry name" value="CheY-like"/>
    <property type="match status" value="1"/>
</dbReference>
<dbReference type="InterPro" id="IPR001789">
    <property type="entry name" value="Sig_transdc_resp-reg_receiver"/>
</dbReference>
<dbReference type="EMBL" id="JAAWWK010000002">
    <property type="protein sequence ID" value="NKI16961.1"/>
    <property type="molecule type" value="Genomic_DNA"/>
</dbReference>
<feature type="domain" description="Response regulatory" evidence="3">
    <location>
        <begin position="2"/>
        <end position="119"/>
    </location>
</feature>
<dbReference type="SMART" id="SM00448">
    <property type="entry name" value="REC"/>
    <property type="match status" value="1"/>
</dbReference>
<accession>A0ABX1GDG2</accession>
<evidence type="ECO:0000313" key="5">
    <source>
        <dbReference type="Proteomes" id="UP000765845"/>
    </source>
</evidence>
<organism evidence="4 5">
    <name type="scientific">Spongiibacter thalassae</name>
    <dbReference type="NCBI Taxonomy" id="2721624"/>
    <lineage>
        <taxon>Bacteria</taxon>
        <taxon>Pseudomonadati</taxon>
        <taxon>Pseudomonadota</taxon>
        <taxon>Gammaproteobacteria</taxon>
        <taxon>Cellvibrionales</taxon>
        <taxon>Spongiibacteraceae</taxon>
        <taxon>Spongiibacter</taxon>
    </lineage>
</organism>
<comment type="caution">
    <text evidence="4">The sequence shown here is derived from an EMBL/GenBank/DDBJ whole genome shotgun (WGS) entry which is preliminary data.</text>
</comment>
<dbReference type="RefSeq" id="WP_168450035.1">
    <property type="nucleotide sequence ID" value="NZ_JAAWWK010000002.1"/>
</dbReference>
<dbReference type="PANTHER" id="PTHR44591:SF25">
    <property type="entry name" value="CHEMOTAXIS TWO-COMPONENT RESPONSE REGULATOR"/>
    <property type="match status" value="1"/>
</dbReference>
<dbReference type="PROSITE" id="PS50110">
    <property type="entry name" value="RESPONSE_REGULATORY"/>
    <property type="match status" value="1"/>
</dbReference>